<dbReference type="EMBL" id="JAULSC010000030">
    <property type="protein sequence ID" value="MDO3397881.1"/>
    <property type="molecule type" value="Genomic_DNA"/>
</dbReference>
<gene>
    <name evidence="2" type="ORF">QWJ41_19300</name>
</gene>
<keyword evidence="1" id="KW-0812">Transmembrane</keyword>
<dbReference type="Proteomes" id="UP001168363">
    <property type="component" value="Unassembled WGS sequence"/>
</dbReference>
<sequence>MNAFEAADYAELLPRRWKRRLGTAVLAVALLFPTAFQNWYLVQVQDYTQKLTKQLEHIWLPEAAVDKAPS</sequence>
<protein>
    <submittedName>
        <fullName evidence="2">Uncharacterized protein</fullName>
    </submittedName>
</protein>
<feature type="transmembrane region" description="Helical" evidence="1">
    <location>
        <begin position="21"/>
        <end position="41"/>
    </location>
</feature>
<dbReference type="RefSeq" id="WP_056678569.1">
    <property type="nucleotide sequence ID" value="NZ_JAULSC010000030.1"/>
</dbReference>
<keyword evidence="1" id="KW-1133">Transmembrane helix</keyword>
<organism evidence="2 3">
    <name type="scientific">Nocardioides cremeus</name>
    <dbReference type="NCBI Taxonomy" id="3058044"/>
    <lineage>
        <taxon>Bacteria</taxon>
        <taxon>Bacillati</taxon>
        <taxon>Actinomycetota</taxon>
        <taxon>Actinomycetes</taxon>
        <taxon>Propionibacteriales</taxon>
        <taxon>Nocardioidaceae</taxon>
        <taxon>Nocardioides</taxon>
    </lineage>
</organism>
<evidence type="ECO:0000313" key="2">
    <source>
        <dbReference type="EMBL" id="MDO3397881.1"/>
    </source>
</evidence>
<accession>A0ABT8TV96</accession>
<name>A0ABT8TV96_9ACTN</name>
<keyword evidence="3" id="KW-1185">Reference proteome</keyword>
<evidence type="ECO:0000256" key="1">
    <source>
        <dbReference type="SAM" id="Phobius"/>
    </source>
</evidence>
<reference evidence="2" key="1">
    <citation type="submission" date="2023-06" db="EMBL/GenBank/DDBJ databases">
        <title>Genome sequence of Nocardioides sp. SOB44.</title>
        <authorList>
            <person name="Zhang G."/>
        </authorList>
    </citation>
    <scope>NUCLEOTIDE SEQUENCE</scope>
    <source>
        <strain evidence="2">SOB44</strain>
    </source>
</reference>
<evidence type="ECO:0000313" key="3">
    <source>
        <dbReference type="Proteomes" id="UP001168363"/>
    </source>
</evidence>
<proteinExistence type="predicted"/>
<keyword evidence="1" id="KW-0472">Membrane</keyword>
<comment type="caution">
    <text evidence="2">The sequence shown here is derived from an EMBL/GenBank/DDBJ whole genome shotgun (WGS) entry which is preliminary data.</text>
</comment>